<evidence type="ECO:0000256" key="9">
    <source>
        <dbReference type="HAMAP-Rule" id="MF_00318"/>
    </source>
</evidence>
<evidence type="ECO:0000259" key="11">
    <source>
        <dbReference type="SMART" id="SM01193"/>
    </source>
</evidence>
<feature type="binding site" evidence="9">
    <location>
        <position position="174"/>
    </location>
    <ligand>
        <name>(2R)-2-phosphoglycerate</name>
        <dbReference type="ChEBI" id="CHEBI:58289"/>
    </ligand>
</feature>
<evidence type="ECO:0000256" key="7">
    <source>
        <dbReference type="ARBA" id="ARBA00023152"/>
    </source>
</evidence>
<evidence type="ECO:0000256" key="1">
    <source>
        <dbReference type="ARBA" id="ARBA00005031"/>
    </source>
</evidence>
<dbReference type="Gene3D" id="3.30.390.10">
    <property type="entry name" value="Enolase-like, N-terminal domain"/>
    <property type="match status" value="1"/>
</dbReference>
<dbReference type="SUPFAM" id="SSF51604">
    <property type="entry name" value="Enolase C-terminal domain-like"/>
    <property type="match status" value="1"/>
</dbReference>
<evidence type="ECO:0000256" key="8">
    <source>
        <dbReference type="ARBA" id="ARBA00023239"/>
    </source>
</evidence>
<feature type="active site" description="Proton acceptor" evidence="9">
    <location>
        <position position="350"/>
    </location>
</feature>
<keyword evidence="8 9" id="KW-0456">Lyase</keyword>
<evidence type="ECO:0000256" key="2">
    <source>
        <dbReference type="ARBA" id="ARBA00009604"/>
    </source>
</evidence>
<comment type="pathway">
    <text evidence="1 9">Carbohydrate degradation; glycolysis; pyruvate from D-glyceraldehyde 3-phosphate: step 4/5.</text>
</comment>
<feature type="binding site" evidence="9">
    <location>
        <position position="379"/>
    </location>
    <ligand>
        <name>(2R)-2-phosphoglycerate</name>
        <dbReference type="ChEBI" id="CHEBI:58289"/>
    </ligand>
</feature>
<feature type="binding site" evidence="9">
    <location>
        <position position="380"/>
    </location>
    <ligand>
        <name>(2R)-2-phosphoglycerate</name>
        <dbReference type="ChEBI" id="CHEBI:58289"/>
    </ligand>
</feature>
<feature type="binding site" evidence="9">
    <location>
        <position position="401"/>
    </location>
    <ligand>
        <name>(2R)-2-phosphoglycerate</name>
        <dbReference type="ChEBI" id="CHEBI:58289"/>
    </ligand>
</feature>
<evidence type="ECO:0000256" key="5">
    <source>
        <dbReference type="ARBA" id="ARBA00022525"/>
    </source>
</evidence>
<dbReference type="SFLD" id="SFLDS00001">
    <property type="entry name" value="Enolase"/>
    <property type="match status" value="1"/>
</dbReference>
<feature type="domain" description="Enolase C-terminal TIM barrel" evidence="10">
    <location>
        <begin position="150"/>
        <end position="437"/>
    </location>
</feature>
<comment type="subcellular location">
    <subcellularLocation>
        <location evidence="9">Cytoplasm</location>
    </subcellularLocation>
    <subcellularLocation>
        <location evidence="9">Secreted</location>
    </subcellularLocation>
    <subcellularLocation>
        <location evidence="9">Cell surface</location>
    </subcellularLocation>
    <text evidence="9">Fractions of enolase are present in both the cytoplasm and on the cell surface.</text>
</comment>
<feature type="binding site" evidence="9">
    <location>
        <position position="325"/>
    </location>
    <ligand>
        <name>Mg(2+)</name>
        <dbReference type="ChEBI" id="CHEBI:18420"/>
    </ligand>
</feature>
<comment type="catalytic activity">
    <reaction evidence="9">
        <text>(2R)-2-phosphoglycerate = phosphoenolpyruvate + H2O</text>
        <dbReference type="Rhea" id="RHEA:10164"/>
        <dbReference type="ChEBI" id="CHEBI:15377"/>
        <dbReference type="ChEBI" id="CHEBI:58289"/>
        <dbReference type="ChEBI" id="CHEBI:58702"/>
        <dbReference type="EC" id="4.2.1.11"/>
    </reaction>
</comment>
<comment type="function">
    <text evidence="9">Catalyzes the reversible conversion of 2-phosphoglycerate (2-PG) into phosphoenolpyruvate (PEP). It is essential for the degradation of carbohydrates via glycolysis.</text>
</comment>
<dbReference type="Proteomes" id="UP001449582">
    <property type="component" value="Unassembled WGS sequence"/>
</dbReference>
<proteinExistence type="inferred from homology"/>
<keyword evidence="6 9" id="KW-0460">Magnesium</keyword>
<keyword evidence="13" id="KW-1185">Reference proteome</keyword>
<evidence type="ECO:0000313" key="13">
    <source>
        <dbReference type="Proteomes" id="UP001449582"/>
    </source>
</evidence>
<name>A0ABP9UDF8_9BACT</name>
<dbReference type="InterPro" id="IPR020811">
    <property type="entry name" value="Enolase_N"/>
</dbReference>
<dbReference type="EC" id="4.2.1.11" evidence="3 9"/>
<evidence type="ECO:0000259" key="10">
    <source>
        <dbReference type="SMART" id="SM01192"/>
    </source>
</evidence>
<keyword evidence="5 9" id="KW-0964">Secreted</keyword>
<dbReference type="PANTHER" id="PTHR11902:SF1">
    <property type="entry name" value="ENOLASE"/>
    <property type="match status" value="1"/>
</dbReference>
<feature type="binding site" evidence="9">
    <location>
        <position position="253"/>
    </location>
    <ligand>
        <name>Mg(2+)</name>
        <dbReference type="ChEBI" id="CHEBI:18420"/>
    </ligand>
</feature>
<dbReference type="InterPro" id="IPR020810">
    <property type="entry name" value="Enolase_C"/>
</dbReference>
<sequence length="437" mass="48572">MFENKLQTVIKQVKAYQIYDSRGYPTVACEVQLTSGHKGLACVPSGASTGEKEAVELRDQQTAWMGKGVNQAVANVNQIIAPKLIGFDPFKQNEIDQLMIELDGTDNKARLGANAILAVSLAVCRAAASACGVELYKYLRTNLYNLTTNAYDAVLPLTNVINGGQHANNNLDFQEFMLVPLKPTSWNETLKITSECFLSLQKILKDNHKSIAKGDEGGFSIDFDNLDEVFELLLQAIQKANYIPGVDVGIALDVAASEFYDNGVYNLHYGNELKKLSSDELIVIYDELLKKYPIISIEDPFDENDWAAYSKFTELYGHKIQVVGDDIYCTNKLLLQKGIDLKASNAILIKLNQIGTLTECLETIKLAHDNGLRTVISHRSGETEDTFIADLAIAVNAQQIKTGSMSRSERLAKYNRITYINELDETLVIPNWEELLK</sequence>
<dbReference type="PRINTS" id="PR00148">
    <property type="entry name" value="ENOLASE"/>
</dbReference>
<dbReference type="SFLD" id="SFLDF00002">
    <property type="entry name" value="enolase"/>
    <property type="match status" value="1"/>
</dbReference>
<comment type="cofactor">
    <cofactor evidence="9">
        <name>Mg(2+)</name>
        <dbReference type="ChEBI" id="CHEBI:18420"/>
    </cofactor>
    <text evidence="9">Binds a second Mg(2+) ion via substrate during catalysis.</text>
</comment>
<reference evidence="12" key="1">
    <citation type="submission" date="2024-02" db="EMBL/GenBank/DDBJ databases">
        <title>Draft genome sequence of new strains in genus Ureaplasma.</title>
        <authorList>
            <person name="Nakajima Y."/>
            <person name="Segawa T."/>
        </authorList>
    </citation>
    <scope>NUCLEOTIDE SEQUENCE [LARGE SCALE GENOMIC DNA]</scope>
    <source>
        <strain evidence="12">OM1</strain>
    </source>
</reference>
<dbReference type="RefSeq" id="WP_353289925.1">
    <property type="nucleotide sequence ID" value="NZ_BAABQM010000003.1"/>
</dbReference>
<dbReference type="InterPro" id="IPR036849">
    <property type="entry name" value="Enolase-like_C_sf"/>
</dbReference>
<dbReference type="InterPro" id="IPR029017">
    <property type="entry name" value="Enolase-like_N"/>
</dbReference>
<feature type="active site" description="Proton donor" evidence="9">
    <location>
        <position position="216"/>
    </location>
</feature>
<keyword evidence="9" id="KW-0963">Cytoplasm</keyword>
<comment type="caution">
    <text evidence="12">The sequence shown here is derived from an EMBL/GenBank/DDBJ whole genome shotgun (WGS) entry which is preliminary data.</text>
</comment>
<dbReference type="CDD" id="cd03313">
    <property type="entry name" value="enolase"/>
    <property type="match status" value="1"/>
</dbReference>
<feature type="domain" description="Enolase N-terminal" evidence="11">
    <location>
        <begin position="10"/>
        <end position="139"/>
    </location>
</feature>
<dbReference type="HAMAP" id="MF_00318">
    <property type="entry name" value="Enolase"/>
    <property type="match status" value="1"/>
</dbReference>
<dbReference type="Gene3D" id="3.20.20.120">
    <property type="entry name" value="Enolase-like C-terminal domain"/>
    <property type="match status" value="1"/>
</dbReference>
<dbReference type="SMART" id="SM01192">
    <property type="entry name" value="Enolase_C"/>
    <property type="match status" value="1"/>
</dbReference>
<evidence type="ECO:0000256" key="4">
    <source>
        <dbReference type="ARBA" id="ARBA00017068"/>
    </source>
</evidence>
<evidence type="ECO:0000256" key="6">
    <source>
        <dbReference type="ARBA" id="ARBA00022842"/>
    </source>
</evidence>
<dbReference type="PIRSF" id="PIRSF001400">
    <property type="entry name" value="Enolase"/>
    <property type="match status" value="1"/>
</dbReference>
<dbReference type="SUPFAM" id="SSF54826">
    <property type="entry name" value="Enolase N-terminal domain-like"/>
    <property type="match status" value="1"/>
</dbReference>
<dbReference type="SMART" id="SM01193">
    <property type="entry name" value="Enolase_N"/>
    <property type="match status" value="1"/>
</dbReference>
<dbReference type="SFLD" id="SFLDG00178">
    <property type="entry name" value="enolase"/>
    <property type="match status" value="1"/>
</dbReference>
<dbReference type="Pfam" id="PF03952">
    <property type="entry name" value="Enolase_N"/>
    <property type="match status" value="1"/>
</dbReference>
<dbReference type="InterPro" id="IPR000941">
    <property type="entry name" value="Enolase"/>
</dbReference>
<keyword evidence="9" id="KW-0479">Metal-binding</keyword>
<keyword evidence="7 9" id="KW-0324">Glycolysis</keyword>
<feature type="binding site" evidence="9">
    <location>
        <position position="350"/>
    </location>
    <ligand>
        <name>(2R)-2-phosphoglycerate</name>
        <dbReference type="ChEBI" id="CHEBI:58289"/>
    </ligand>
</feature>
<evidence type="ECO:0000256" key="3">
    <source>
        <dbReference type="ARBA" id="ARBA00012058"/>
    </source>
</evidence>
<accession>A0ABP9UDF8</accession>
<dbReference type="NCBIfam" id="TIGR01060">
    <property type="entry name" value="eno"/>
    <property type="match status" value="1"/>
</dbReference>
<dbReference type="Pfam" id="PF00113">
    <property type="entry name" value="Enolase_C"/>
    <property type="match status" value="1"/>
</dbReference>
<organism evidence="12 13">
    <name type="scientific">Ureaplasma ceti</name>
    <dbReference type="NCBI Taxonomy" id="3119530"/>
    <lineage>
        <taxon>Bacteria</taxon>
        <taxon>Bacillati</taxon>
        <taxon>Mycoplasmatota</taxon>
        <taxon>Mycoplasmoidales</taxon>
        <taxon>Mycoplasmoidaceae</taxon>
        <taxon>Ureaplasma</taxon>
    </lineage>
</organism>
<evidence type="ECO:0000313" key="12">
    <source>
        <dbReference type="EMBL" id="GAA5414764.1"/>
    </source>
</evidence>
<feature type="binding site" evidence="9">
    <location>
        <position position="298"/>
    </location>
    <ligand>
        <name>Mg(2+)</name>
        <dbReference type="ChEBI" id="CHEBI:18420"/>
    </ligand>
</feature>
<comment type="similarity">
    <text evidence="2 9">Belongs to the enolase family.</text>
</comment>
<gene>
    <name evidence="9 12" type="primary">eno</name>
    <name evidence="12" type="ORF">UREOM_4750</name>
</gene>
<dbReference type="PANTHER" id="PTHR11902">
    <property type="entry name" value="ENOLASE"/>
    <property type="match status" value="1"/>
</dbReference>
<protein>
    <recommendedName>
        <fullName evidence="4 9">Enolase</fullName>
        <ecNumber evidence="3 9">4.2.1.11</ecNumber>
    </recommendedName>
    <alternativeName>
        <fullName evidence="9">2-phospho-D-glycerate hydro-lyase</fullName>
    </alternativeName>
    <alternativeName>
        <fullName evidence="9">2-phosphoglycerate dehydratase</fullName>
    </alternativeName>
</protein>
<dbReference type="EMBL" id="BAABQM010000003">
    <property type="protein sequence ID" value="GAA5414764.1"/>
    <property type="molecule type" value="Genomic_DNA"/>
</dbReference>